<dbReference type="PDB" id="4W66">
    <property type="method" value="X-ray"/>
    <property type="resolution" value="2.36 A"/>
    <property type="chains" value="A/B=1-240"/>
</dbReference>
<reference evidence="3 4" key="1">
    <citation type="journal article" date="2010" name="Stand. Genomic Sci.">
        <title>Complete genome sequence of Haliangium ochraceum type strain (SMP-2).</title>
        <authorList>
            <consortium name="US DOE Joint Genome Institute (JGI-PGF)"/>
            <person name="Ivanova N."/>
            <person name="Daum C."/>
            <person name="Lang E."/>
            <person name="Abt B."/>
            <person name="Kopitz M."/>
            <person name="Saunders E."/>
            <person name="Lapidus A."/>
            <person name="Lucas S."/>
            <person name="Glavina Del Rio T."/>
            <person name="Nolan M."/>
            <person name="Tice H."/>
            <person name="Copeland A."/>
            <person name="Cheng J.F."/>
            <person name="Chen F."/>
            <person name="Bruce D."/>
            <person name="Goodwin L."/>
            <person name="Pitluck S."/>
            <person name="Mavromatis K."/>
            <person name="Pati A."/>
            <person name="Mikhailova N."/>
            <person name="Chen A."/>
            <person name="Palaniappan K."/>
            <person name="Land M."/>
            <person name="Hauser L."/>
            <person name="Chang Y.J."/>
            <person name="Jeffries C.D."/>
            <person name="Detter J.C."/>
            <person name="Brettin T."/>
            <person name="Rohde M."/>
            <person name="Goker M."/>
            <person name="Bristow J."/>
            <person name="Markowitz V."/>
            <person name="Eisen J.A."/>
            <person name="Hugenholtz P."/>
            <person name="Kyrpides N.C."/>
            <person name="Klenk H.P."/>
        </authorList>
    </citation>
    <scope>NUCLEOTIDE SEQUENCE [LARGE SCALE GENOMIC DNA]</scope>
    <source>
        <strain evidence="4">DSM 14365 / CIP 107738 / JCM 11303 / AJ 13395 / SMP-2</strain>
    </source>
</reference>
<dbReference type="EMBL" id="CP001804">
    <property type="protein sequence ID" value="ACY18787.1"/>
    <property type="molecule type" value="Genomic_DNA"/>
</dbReference>
<dbReference type="EvolutionaryTrace" id="D0LNW1"/>
<dbReference type="InterPro" id="IPR036282">
    <property type="entry name" value="Glutathione-S-Trfase_C_sf"/>
</dbReference>
<dbReference type="InterPro" id="IPR036249">
    <property type="entry name" value="Thioredoxin-like_sf"/>
</dbReference>
<dbReference type="SUPFAM" id="SSF52833">
    <property type="entry name" value="Thioredoxin-like"/>
    <property type="match status" value="1"/>
</dbReference>
<dbReference type="InterPro" id="IPR004046">
    <property type="entry name" value="GST_C"/>
</dbReference>
<feature type="binding site" evidence="5">
    <location>
        <position position="183"/>
    </location>
    <ligand>
        <name>glutathione</name>
        <dbReference type="ChEBI" id="CHEBI:57925"/>
    </ligand>
</feature>
<reference evidence="5" key="2">
    <citation type="submission" date="2014-08" db="PDB data bank">
        <title>Crystal structure of Glutathione S-transferase domain protein from Haliangium ochraceum DSM 14365.</title>
        <authorList>
            <person name="Chang C."/>
            <person name="Chhor G."/>
            <person name="Clancy S."/>
            <person name="Joachimiak A."/>
        </authorList>
    </citation>
    <scope>X-RAY CRYSTALLOGRAPHY (2.36 ANGSTROMS) IN COMPLEX WITH GLUTATHIONE</scope>
</reference>
<feature type="domain" description="GST N-terminal" evidence="1">
    <location>
        <begin position="3"/>
        <end position="83"/>
    </location>
</feature>
<name>D0LNW1_HALO1</name>
<dbReference type="SMR" id="D0LNW1"/>
<dbReference type="SFLD" id="SFLDS00019">
    <property type="entry name" value="Glutathione_Transferase_(cytos"/>
    <property type="match status" value="1"/>
</dbReference>
<dbReference type="OrthoDB" id="9797500at2"/>
<gene>
    <name evidence="3" type="ordered locus">Hoch_6316</name>
</gene>
<keyword evidence="5" id="KW-0002">3D-structure</keyword>
<dbReference type="GO" id="GO:0006749">
    <property type="term" value="P:glutathione metabolic process"/>
    <property type="evidence" value="ECO:0007669"/>
    <property type="project" value="TreeGrafter"/>
</dbReference>
<dbReference type="eggNOG" id="COG0625">
    <property type="taxonomic scope" value="Bacteria"/>
</dbReference>
<dbReference type="PROSITE" id="PS50404">
    <property type="entry name" value="GST_NTER"/>
    <property type="match status" value="1"/>
</dbReference>
<dbReference type="InterPro" id="IPR040079">
    <property type="entry name" value="Glutathione_S-Trfase"/>
</dbReference>
<evidence type="ECO:0000313" key="4">
    <source>
        <dbReference type="Proteomes" id="UP000001880"/>
    </source>
</evidence>
<evidence type="ECO:0000259" key="1">
    <source>
        <dbReference type="PROSITE" id="PS50404"/>
    </source>
</evidence>
<dbReference type="KEGG" id="hoh:Hoch_6316"/>
<dbReference type="InterPro" id="IPR050213">
    <property type="entry name" value="GST_superfamily"/>
</dbReference>
<dbReference type="STRING" id="502025.Hoch_6316"/>
<accession>D0LNW1</accession>
<dbReference type="PANTHER" id="PTHR11571:SF150">
    <property type="entry name" value="GLUTATHIONE S-TRANSFERASE"/>
    <property type="match status" value="1"/>
</dbReference>
<dbReference type="PDBsum" id="4W66"/>
<evidence type="ECO:0007829" key="5">
    <source>
        <dbReference type="PDB" id="4W66"/>
    </source>
</evidence>
<dbReference type="Pfam" id="PF14497">
    <property type="entry name" value="GST_C_3"/>
    <property type="match status" value="1"/>
</dbReference>
<keyword evidence="4" id="KW-1185">Reference proteome</keyword>
<dbReference type="PANTHER" id="PTHR11571">
    <property type="entry name" value="GLUTATHIONE S-TRANSFERASE"/>
    <property type="match status" value="1"/>
</dbReference>
<dbReference type="SUPFAM" id="SSF47616">
    <property type="entry name" value="GST C-terminal domain-like"/>
    <property type="match status" value="1"/>
</dbReference>
<feature type="domain" description="GST C-terminal" evidence="2">
    <location>
        <begin position="86"/>
        <end position="214"/>
    </location>
</feature>
<dbReference type="RefSeq" id="WP_012831379.1">
    <property type="nucleotide sequence ID" value="NC_013440.1"/>
</dbReference>
<dbReference type="InterPro" id="IPR004045">
    <property type="entry name" value="Glutathione_S-Trfase_N"/>
</dbReference>
<dbReference type="GO" id="GO:0004364">
    <property type="term" value="F:glutathione transferase activity"/>
    <property type="evidence" value="ECO:0007669"/>
    <property type="project" value="TreeGrafter"/>
</dbReference>
<evidence type="ECO:0000313" key="3">
    <source>
        <dbReference type="EMBL" id="ACY18787.1"/>
    </source>
</evidence>
<dbReference type="Proteomes" id="UP000001880">
    <property type="component" value="Chromosome"/>
</dbReference>
<dbReference type="HOGENOM" id="CLU_1155170_0_0_7"/>
<evidence type="ECO:0000259" key="2">
    <source>
        <dbReference type="PROSITE" id="PS50405"/>
    </source>
</evidence>
<dbReference type="Gene3D" id="1.20.1050.130">
    <property type="match status" value="1"/>
</dbReference>
<organism evidence="3 4">
    <name type="scientific">Haliangium ochraceum (strain DSM 14365 / JCM 11303 / SMP-2)</name>
    <dbReference type="NCBI Taxonomy" id="502025"/>
    <lineage>
        <taxon>Bacteria</taxon>
        <taxon>Pseudomonadati</taxon>
        <taxon>Myxococcota</taxon>
        <taxon>Polyangia</taxon>
        <taxon>Haliangiales</taxon>
        <taxon>Kofleriaceae</taxon>
        <taxon>Haliangium</taxon>
    </lineage>
</organism>
<dbReference type="PROSITE" id="PS50405">
    <property type="entry name" value="GST_CTER"/>
    <property type="match status" value="1"/>
</dbReference>
<proteinExistence type="evidence at protein level"/>
<protein>
    <submittedName>
        <fullName evidence="3">Glutathione S-transferase domain protein</fullName>
    </submittedName>
</protein>
<dbReference type="InterPro" id="IPR010987">
    <property type="entry name" value="Glutathione-S-Trfase_C-like"/>
</dbReference>
<sequence length="240" mass="26624">MNEPIILRYFPVLGRAQALRHALADAELAFRDLRIPLEQWSQHKDSDAGGPYGSLPTLRWHGVEVAETIAIASFLARSLGHYEGRDNGEIARLEAVVSLCYTEVSLQIAQLLWLDLFNPGVDLAAAVPLQFGRLVARLTRLEAHTPEAGWFGGERPVMADYFAAEAIEALRYLLGREHDDALRTRLPHLCALARRMAQRPALAQAWSTRPQTFTAHPDEAAMLERLRALPLAATIGASME</sequence>
<dbReference type="AlphaFoldDB" id="D0LNW1"/>
<feature type="binding site" evidence="5">
    <location>
        <position position="190"/>
    </location>
    <ligand>
        <name>glutathione</name>
        <dbReference type="ChEBI" id="CHEBI:57925"/>
        <note>covalent</note>
    </ligand>
</feature>
<keyword evidence="3" id="KW-0808">Transferase</keyword>